<feature type="signal peptide" evidence="2">
    <location>
        <begin position="1"/>
        <end position="23"/>
    </location>
</feature>
<organism evidence="3 4">
    <name type="scientific">Demequina lutea</name>
    <dbReference type="NCBI Taxonomy" id="431489"/>
    <lineage>
        <taxon>Bacteria</taxon>
        <taxon>Bacillati</taxon>
        <taxon>Actinomycetota</taxon>
        <taxon>Actinomycetes</taxon>
        <taxon>Micrococcales</taxon>
        <taxon>Demequinaceae</taxon>
        <taxon>Demequina</taxon>
    </lineage>
</organism>
<evidence type="ECO:0000313" key="3">
    <source>
        <dbReference type="EMBL" id="NYI39936.1"/>
    </source>
</evidence>
<dbReference type="InterPro" id="IPR046112">
    <property type="entry name" value="DUF6049"/>
</dbReference>
<name>A0A7Y9Z7B1_9MICO</name>
<protein>
    <submittedName>
        <fullName evidence="3">Uncharacterized protein</fullName>
    </submittedName>
</protein>
<reference evidence="3 4" key="1">
    <citation type="submission" date="2020-07" db="EMBL/GenBank/DDBJ databases">
        <title>Sequencing the genomes of 1000 actinobacteria strains.</title>
        <authorList>
            <person name="Klenk H.-P."/>
        </authorList>
    </citation>
    <scope>NUCLEOTIDE SEQUENCE [LARGE SCALE GENOMIC DNA]</scope>
    <source>
        <strain evidence="3 4">DSM 19970</strain>
    </source>
</reference>
<proteinExistence type="predicted"/>
<evidence type="ECO:0000256" key="2">
    <source>
        <dbReference type="SAM" id="SignalP"/>
    </source>
</evidence>
<dbReference type="Proteomes" id="UP000547973">
    <property type="component" value="Unassembled WGS sequence"/>
</dbReference>
<evidence type="ECO:0000313" key="4">
    <source>
        <dbReference type="Proteomes" id="UP000547973"/>
    </source>
</evidence>
<keyword evidence="1" id="KW-0812">Transmembrane</keyword>
<sequence>MIRALAAIAVAGLVALTGSAALAATQTPTPAPTPTPRDQTIPGLSVQMAGDIPASANSQTPYAVMVEAISTLQTVNNATVTLSMTNAPFADIAELTAFGASPSDTPVRLLSSSPVSDGTPSGGQLQAGTHTSTTIMIPAGGFGLPTDAPGVYGVVVKLTVDGQSVWTRATPLTWQPSALPQLAVTAVASITGAASRVAGLLVAASDPRVALLVDPTALTEEQRLSLDGREAYALPAANIDVTSAAHADTPGLIEDAVSRSRGVSNLQWIAVAAATDESTVSAATKEGAAAVLVDARWADVDAPPGGGAYDAGTIDGAATVPIVVANRPMSSMLASRSPADSTSTAWVLAQAAFVASSGAGSVVVAPGDGWSVEGTRPSRALRALLDAPFVTSRPLSAVLSAPDHPSIKLPALTTKPSDAAADDVVGAVSALTRLDDLAKATTKSSKVIADAERGVLESLSLSNRVDLAYRAAQTTAARDAANTALASVTVTSGSRLLLVSSSGSVPITVSNSLDVPVTVRLAVTSLSPILRTKEQPTVTIDAKSDTMVKVPVAAISSGDVDLSVALRTESGATLAVAETLRVRVRAAWGNLTTGVFTAALVVLLIAGLFRTIRRGRKDTRLRPTTETPVAGASDDDA</sequence>
<comment type="caution">
    <text evidence="3">The sequence shown here is derived from an EMBL/GenBank/DDBJ whole genome shotgun (WGS) entry which is preliminary data.</text>
</comment>
<dbReference type="AlphaFoldDB" id="A0A7Y9Z7B1"/>
<dbReference type="RefSeq" id="WP_152649601.1">
    <property type="nucleotide sequence ID" value="NZ_BBRC01000012.1"/>
</dbReference>
<gene>
    <name evidence="3" type="ORF">BKA03_000055</name>
</gene>
<keyword evidence="4" id="KW-1185">Reference proteome</keyword>
<feature type="chain" id="PRO_5031120364" evidence="2">
    <location>
        <begin position="24"/>
        <end position="637"/>
    </location>
</feature>
<feature type="transmembrane region" description="Helical" evidence="1">
    <location>
        <begin position="588"/>
        <end position="612"/>
    </location>
</feature>
<accession>A0A7Y9Z7B1</accession>
<keyword evidence="2" id="KW-0732">Signal</keyword>
<dbReference type="Pfam" id="PF19516">
    <property type="entry name" value="DUF6049"/>
    <property type="match status" value="1"/>
</dbReference>
<dbReference type="OrthoDB" id="3267347at2"/>
<evidence type="ECO:0000256" key="1">
    <source>
        <dbReference type="SAM" id="Phobius"/>
    </source>
</evidence>
<dbReference type="EMBL" id="JACBZO010000001">
    <property type="protein sequence ID" value="NYI39936.1"/>
    <property type="molecule type" value="Genomic_DNA"/>
</dbReference>
<keyword evidence="1" id="KW-0472">Membrane</keyword>
<keyword evidence="1" id="KW-1133">Transmembrane helix</keyword>